<dbReference type="EMBL" id="CP036526">
    <property type="protein sequence ID" value="QDT11416.1"/>
    <property type="molecule type" value="Genomic_DNA"/>
</dbReference>
<dbReference type="AlphaFoldDB" id="A0A517NWE0"/>
<dbReference type="Gene3D" id="1.10.10.970">
    <property type="entry name" value="RNA 2'-phosphotransferase, Tpt1/KptA family, N-terminal domain"/>
    <property type="match status" value="1"/>
</dbReference>
<gene>
    <name evidence="1" type="ORF">K239x_34130</name>
</gene>
<dbReference type="InterPro" id="IPR042080">
    <property type="entry name" value="RNA_2'-PTrans_N"/>
</dbReference>
<organism evidence="1 2">
    <name type="scientific">Stieleria marina</name>
    <dbReference type="NCBI Taxonomy" id="1930275"/>
    <lineage>
        <taxon>Bacteria</taxon>
        <taxon>Pseudomonadati</taxon>
        <taxon>Planctomycetota</taxon>
        <taxon>Planctomycetia</taxon>
        <taxon>Pirellulales</taxon>
        <taxon>Pirellulaceae</taxon>
        <taxon>Stieleria</taxon>
    </lineage>
</organism>
<dbReference type="PANTHER" id="PTHR12684">
    <property type="entry name" value="PUTATIVE PHOSPHOTRANSFERASE"/>
    <property type="match status" value="1"/>
</dbReference>
<sequence>MNKRLTKISKYLSFVLSHHPEAVGLTLDSEGWIDVEELVVAAVESGKTMTVQNVMDVIAQSERKRFELSDDGKRIRALQEAS</sequence>
<evidence type="ECO:0000313" key="1">
    <source>
        <dbReference type="EMBL" id="QDT11416.1"/>
    </source>
</evidence>
<dbReference type="RefSeq" id="WP_145419251.1">
    <property type="nucleotide sequence ID" value="NZ_CP036526.1"/>
</dbReference>
<dbReference type="OrthoDB" id="4537997at2"/>
<dbReference type="GO" id="GO:0000215">
    <property type="term" value="F:tRNA 2'-phosphotransferase activity"/>
    <property type="evidence" value="ECO:0007669"/>
    <property type="project" value="TreeGrafter"/>
</dbReference>
<accession>A0A517NWE0</accession>
<keyword evidence="2" id="KW-1185">Reference proteome</keyword>
<reference evidence="1 2" key="1">
    <citation type="submission" date="2019-02" db="EMBL/GenBank/DDBJ databases">
        <title>Deep-cultivation of Planctomycetes and their phenomic and genomic characterization uncovers novel biology.</title>
        <authorList>
            <person name="Wiegand S."/>
            <person name="Jogler M."/>
            <person name="Boedeker C."/>
            <person name="Pinto D."/>
            <person name="Vollmers J."/>
            <person name="Rivas-Marin E."/>
            <person name="Kohn T."/>
            <person name="Peeters S.H."/>
            <person name="Heuer A."/>
            <person name="Rast P."/>
            <person name="Oberbeckmann S."/>
            <person name="Bunk B."/>
            <person name="Jeske O."/>
            <person name="Meyerdierks A."/>
            <person name="Storesund J.E."/>
            <person name="Kallscheuer N."/>
            <person name="Luecker S."/>
            <person name="Lage O.M."/>
            <person name="Pohl T."/>
            <person name="Merkel B.J."/>
            <person name="Hornburger P."/>
            <person name="Mueller R.-W."/>
            <person name="Bruemmer F."/>
            <person name="Labrenz M."/>
            <person name="Spormann A.M."/>
            <person name="Op den Camp H."/>
            <person name="Overmann J."/>
            <person name="Amann R."/>
            <person name="Jetten M.S.M."/>
            <person name="Mascher T."/>
            <person name="Medema M.H."/>
            <person name="Devos D.P."/>
            <person name="Kaster A.-K."/>
            <person name="Ovreas L."/>
            <person name="Rohde M."/>
            <person name="Galperin M.Y."/>
            <person name="Jogler C."/>
        </authorList>
    </citation>
    <scope>NUCLEOTIDE SEQUENCE [LARGE SCALE GENOMIC DNA]</scope>
    <source>
        <strain evidence="1 2">K23_9</strain>
    </source>
</reference>
<dbReference type="InterPro" id="IPR002745">
    <property type="entry name" value="Ptrans_KptA/Tpt1"/>
</dbReference>
<evidence type="ECO:0000313" key="2">
    <source>
        <dbReference type="Proteomes" id="UP000319817"/>
    </source>
</evidence>
<name>A0A517NWE0_9BACT</name>
<keyword evidence="1" id="KW-0808">Transferase</keyword>
<dbReference type="SUPFAM" id="SSF56399">
    <property type="entry name" value="ADP-ribosylation"/>
    <property type="match status" value="1"/>
</dbReference>
<dbReference type="GO" id="GO:0008033">
    <property type="term" value="P:tRNA processing"/>
    <property type="evidence" value="ECO:0007669"/>
    <property type="project" value="TreeGrafter"/>
</dbReference>
<dbReference type="PANTHER" id="PTHR12684:SF2">
    <property type="entry name" value="TRNA 2'-PHOSPHOTRANSFERASE 1"/>
    <property type="match status" value="1"/>
</dbReference>
<proteinExistence type="predicted"/>
<protein>
    <submittedName>
        <fullName evidence="1">RNA 2'-phosphotransferase</fullName>
    </submittedName>
</protein>
<dbReference type="Pfam" id="PF01885">
    <property type="entry name" value="PTS_2-RNA"/>
    <property type="match status" value="1"/>
</dbReference>
<dbReference type="Proteomes" id="UP000319817">
    <property type="component" value="Chromosome"/>
</dbReference>